<dbReference type="KEGG" id="vg:22109717"/>
<organism evidence="1 2">
    <name type="scientific">Rhizobium phage vB_RleM_P10VF</name>
    <dbReference type="NCBI Taxonomy" id="1527770"/>
    <lineage>
        <taxon>Viruses</taxon>
        <taxon>Duplodnaviria</taxon>
        <taxon>Heunggongvirae</taxon>
        <taxon>Uroviricota</taxon>
        <taxon>Caudoviricetes</taxon>
        <taxon>Pootjesviridae</taxon>
        <taxon>Innesvirus</taxon>
        <taxon>Innesvirus P10VF</taxon>
    </lineage>
</organism>
<keyword evidence="2" id="KW-1185">Reference proteome</keyword>
<dbReference type="OrthoDB" id="8952at10239"/>
<protein>
    <submittedName>
        <fullName evidence="1">Putative base plate wedge protein</fullName>
    </submittedName>
</protein>
<proteinExistence type="predicted"/>
<reference evidence="1 2" key="1">
    <citation type="submission" date="2014-07" db="EMBL/GenBank/DDBJ databases">
        <title>Isolation and characterization of Rhizobium leguminosarum phages from western Canadian soils and complete genome sequences of rhizobiophages vB_RleS_L338C and vB_RleM_P10VF.</title>
        <authorList>
            <person name="Restrepo-Cordoba M."/>
            <person name="Halmillawewa A.P."/>
            <person name="Perry B."/>
            <person name="Hynes M.F."/>
            <person name="Yost C.K."/>
        </authorList>
    </citation>
    <scope>NUCLEOTIDE SEQUENCE [LARGE SCALE GENOMIC DNA]</scope>
</reference>
<accession>A0A076YQB0</accession>
<dbReference type="EMBL" id="KM199770">
    <property type="protein sequence ID" value="AIK68381.1"/>
    <property type="molecule type" value="Genomic_DNA"/>
</dbReference>
<evidence type="ECO:0000313" key="2">
    <source>
        <dbReference type="Proteomes" id="UP000204140"/>
    </source>
</evidence>
<dbReference type="Proteomes" id="UP000204140">
    <property type="component" value="Segment"/>
</dbReference>
<dbReference type="GeneID" id="22109717"/>
<name>A0A076YQB0_9CAUD</name>
<evidence type="ECO:0000313" key="1">
    <source>
        <dbReference type="EMBL" id="AIK68381.1"/>
    </source>
</evidence>
<gene>
    <name evidence="1" type="ORF">P10VF_168</name>
</gene>
<sequence>MSFFKSFPFANFTFDDKTFQIEDLTRRVVFEPKTFSNYSYVYDIDVSDTRPDIASQLLYQNVNYWWTFFIVNGITINEWPMSDGELEDYLSSKFTEYQLEQTYGYFNDDGVQVPAYGFTAFRTEDKVVNYALNRDDFLNPSGNMAKTRFNRMTVREFHTDQNEKRKKIRAVRAEFIGRFFDDFRNRIKNEVDLGI</sequence>
<dbReference type="RefSeq" id="YP_009099907.1">
    <property type="nucleotide sequence ID" value="NC_025429.1"/>
</dbReference>